<gene>
    <name evidence="1" type="ORF">D9756_001525</name>
</gene>
<evidence type="ECO:0000313" key="2">
    <source>
        <dbReference type="Proteomes" id="UP000559027"/>
    </source>
</evidence>
<dbReference type="Proteomes" id="UP000559027">
    <property type="component" value="Unassembled WGS sequence"/>
</dbReference>
<protein>
    <submittedName>
        <fullName evidence="1">Uncharacterized protein</fullName>
    </submittedName>
</protein>
<keyword evidence="2" id="KW-1185">Reference proteome</keyword>
<name>A0A8H5LIK2_9AGAR</name>
<dbReference type="EMBL" id="JAACJO010000005">
    <property type="protein sequence ID" value="KAF5358373.1"/>
    <property type="molecule type" value="Genomic_DNA"/>
</dbReference>
<evidence type="ECO:0000313" key="1">
    <source>
        <dbReference type="EMBL" id="KAF5358373.1"/>
    </source>
</evidence>
<accession>A0A8H5LIK2</accession>
<comment type="caution">
    <text evidence="1">The sequence shown here is derived from an EMBL/GenBank/DDBJ whole genome shotgun (WGS) entry which is preliminary data.</text>
</comment>
<proteinExistence type="predicted"/>
<sequence>MGRSNQPLAWLHRASGLPFHMEIVIPRNDMWFGPQDPYRIWVLHTSSERSHLRIHGRAMHMAALLTASLPKMQTLELVRELYGHHTLTLVHAFADYNLSPHSFCDKWNSLTTFDASVTWIMVDQLACIFRHAPVLRICRAQIFTRATTSHTTLHIRPRAIYPSLLSRDLKLRPDHALKSALDHFIIPSLTSLHLLNLCTSIGHPEVERDITDFAKRSDCPLETFQAIRVWKGNLKVTAATRFALHIFPTLENIDIRT</sequence>
<reference evidence="1 2" key="1">
    <citation type="journal article" date="2020" name="ISME J.">
        <title>Uncovering the hidden diversity of litter-decomposition mechanisms in mushroom-forming fungi.</title>
        <authorList>
            <person name="Floudas D."/>
            <person name="Bentzer J."/>
            <person name="Ahren D."/>
            <person name="Johansson T."/>
            <person name="Persson P."/>
            <person name="Tunlid A."/>
        </authorList>
    </citation>
    <scope>NUCLEOTIDE SEQUENCE [LARGE SCALE GENOMIC DNA]</scope>
    <source>
        <strain evidence="1 2">CBS 146.42</strain>
    </source>
</reference>
<organism evidence="1 2">
    <name type="scientific">Leucocoprinus leucothites</name>
    <dbReference type="NCBI Taxonomy" id="201217"/>
    <lineage>
        <taxon>Eukaryota</taxon>
        <taxon>Fungi</taxon>
        <taxon>Dikarya</taxon>
        <taxon>Basidiomycota</taxon>
        <taxon>Agaricomycotina</taxon>
        <taxon>Agaricomycetes</taxon>
        <taxon>Agaricomycetidae</taxon>
        <taxon>Agaricales</taxon>
        <taxon>Agaricineae</taxon>
        <taxon>Agaricaceae</taxon>
        <taxon>Leucocoprinus</taxon>
    </lineage>
</organism>
<dbReference type="AlphaFoldDB" id="A0A8H5LIK2"/>